<name>A0A0W0XZC2_9GAMM</name>
<keyword evidence="2" id="KW-1185">Reference proteome</keyword>
<dbReference type="Proteomes" id="UP000054618">
    <property type="component" value="Unassembled WGS sequence"/>
</dbReference>
<protein>
    <submittedName>
        <fullName evidence="1">Uncharacterized protein</fullName>
    </submittedName>
</protein>
<evidence type="ECO:0000313" key="2">
    <source>
        <dbReference type="Proteomes" id="UP000054618"/>
    </source>
</evidence>
<gene>
    <name evidence="1" type="ORF">Lqui_1820</name>
</gene>
<comment type="caution">
    <text evidence="1">The sequence shown here is derived from an EMBL/GenBank/DDBJ whole genome shotgun (WGS) entry which is preliminary data.</text>
</comment>
<evidence type="ECO:0000313" key="1">
    <source>
        <dbReference type="EMBL" id="KTD49807.1"/>
    </source>
</evidence>
<dbReference type="AlphaFoldDB" id="A0A0W0XZC2"/>
<dbReference type="RefSeq" id="WP_058507927.1">
    <property type="nucleotide sequence ID" value="NZ_CAAAIK010000042.1"/>
</dbReference>
<proteinExistence type="predicted"/>
<sequence>MTGKSAARILWQTHLQQLSDIWTFGIENDFKLFLSPLFMRLKLGSIFNLQEHYYIQGFIRLIRSLPETAQKGFLENIALDDLQLFDINWQPNVIVLSYLEEPNLNAMAEYIVRYKQLLADTKLLRDELFVLEQALELSPDNLLYRAQLKQKGRLLENHFQLPAVSVLSSIQNAKGSPVFSVVTPLAERVMNTDCVLKPG</sequence>
<dbReference type="OrthoDB" id="5645665at2"/>
<dbReference type="PATRIC" id="fig|45073.5.peg.1923"/>
<organism evidence="1 2">
    <name type="scientific">Legionella quinlivanii</name>
    <dbReference type="NCBI Taxonomy" id="45073"/>
    <lineage>
        <taxon>Bacteria</taxon>
        <taxon>Pseudomonadati</taxon>
        <taxon>Pseudomonadota</taxon>
        <taxon>Gammaproteobacteria</taxon>
        <taxon>Legionellales</taxon>
        <taxon>Legionellaceae</taxon>
        <taxon>Legionella</taxon>
    </lineage>
</organism>
<accession>A0A0W0XZC2</accession>
<dbReference type="STRING" id="45073.Lqui_1820"/>
<reference evidence="1 2" key="1">
    <citation type="submission" date="2015-11" db="EMBL/GenBank/DDBJ databases">
        <title>Genomic analysis of 38 Legionella species identifies large and diverse effector repertoires.</title>
        <authorList>
            <person name="Burstein D."/>
            <person name="Amaro F."/>
            <person name="Zusman T."/>
            <person name="Lifshitz Z."/>
            <person name="Cohen O."/>
            <person name="Gilbert J.A."/>
            <person name="Pupko T."/>
            <person name="Shuman H.A."/>
            <person name="Segal G."/>
        </authorList>
    </citation>
    <scope>NUCLEOTIDE SEQUENCE [LARGE SCALE GENOMIC DNA]</scope>
    <source>
        <strain evidence="1 2">CDC#1442-AUS-E</strain>
    </source>
</reference>
<dbReference type="EMBL" id="LNYS01000009">
    <property type="protein sequence ID" value="KTD49807.1"/>
    <property type="molecule type" value="Genomic_DNA"/>
</dbReference>